<dbReference type="InterPro" id="IPR053761">
    <property type="entry name" value="Leguminous_Lectin_Domain_sf"/>
</dbReference>
<name>A0AAN8W9X3_9MAGN</name>
<accession>A0AAN8W9X3</accession>
<dbReference type="Gene3D" id="3.30.200.20">
    <property type="entry name" value="Phosphorylase Kinase, domain 1"/>
    <property type="match status" value="1"/>
</dbReference>
<dbReference type="GO" id="GO:0005886">
    <property type="term" value="C:plasma membrane"/>
    <property type="evidence" value="ECO:0007669"/>
    <property type="project" value="UniProtKB-SubCell"/>
</dbReference>
<keyword evidence="18" id="KW-0418">Kinase</keyword>
<protein>
    <recommendedName>
        <fullName evidence="5">non-specific serine/threonine protein kinase</fullName>
        <ecNumber evidence="5">2.7.11.1</ecNumber>
    </recommendedName>
</protein>
<evidence type="ECO:0000256" key="2">
    <source>
        <dbReference type="ARBA" id="ARBA00004479"/>
    </source>
</evidence>
<dbReference type="Pfam" id="PF07714">
    <property type="entry name" value="PK_Tyr_Ser-Thr"/>
    <property type="match status" value="1"/>
</dbReference>
<dbReference type="SMART" id="SM00220">
    <property type="entry name" value="S_TKc"/>
    <property type="match status" value="1"/>
</dbReference>
<comment type="similarity">
    <text evidence="4">In the C-terminal section; belongs to the protein kinase superfamily. Ser/Thr protein kinase family.</text>
</comment>
<dbReference type="InterPro" id="IPR050528">
    <property type="entry name" value="L-type_Lectin-RKs"/>
</dbReference>
<evidence type="ECO:0000256" key="10">
    <source>
        <dbReference type="ARBA" id="ARBA00022734"/>
    </source>
</evidence>
<reference evidence="18 19" key="1">
    <citation type="submission" date="2023-12" db="EMBL/GenBank/DDBJ databases">
        <title>A high-quality genome assembly for Dillenia turbinata (Dilleniales).</title>
        <authorList>
            <person name="Chanderbali A."/>
        </authorList>
    </citation>
    <scope>NUCLEOTIDE SEQUENCE [LARGE SCALE GENOMIC DNA]</scope>
    <source>
        <strain evidence="18">LSX21</strain>
        <tissue evidence="18">Leaf</tissue>
    </source>
</reference>
<proteinExistence type="inferred from homology"/>
<dbReference type="PANTHER" id="PTHR27007">
    <property type="match status" value="1"/>
</dbReference>
<feature type="domain" description="Protein kinase" evidence="17">
    <location>
        <begin position="207"/>
        <end position="413"/>
    </location>
</feature>
<evidence type="ECO:0000313" key="18">
    <source>
        <dbReference type="EMBL" id="KAK6945844.1"/>
    </source>
</evidence>
<dbReference type="InterPro" id="IPR001220">
    <property type="entry name" value="Legume_lectin_dom"/>
</dbReference>
<dbReference type="GO" id="GO:0005524">
    <property type="term" value="F:ATP binding"/>
    <property type="evidence" value="ECO:0007669"/>
    <property type="project" value="UniProtKB-KW"/>
</dbReference>
<keyword evidence="13" id="KW-1133">Transmembrane helix</keyword>
<evidence type="ECO:0000256" key="4">
    <source>
        <dbReference type="ARBA" id="ARBA00010217"/>
    </source>
</evidence>
<keyword evidence="11" id="KW-0547">Nucleotide-binding</keyword>
<dbReference type="AlphaFoldDB" id="A0AAN8W9X3"/>
<dbReference type="InterPro" id="IPR011009">
    <property type="entry name" value="Kinase-like_dom_sf"/>
</dbReference>
<evidence type="ECO:0000256" key="13">
    <source>
        <dbReference type="ARBA" id="ARBA00022989"/>
    </source>
</evidence>
<keyword evidence="15" id="KW-0675">Receptor</keyword>
<dbReference type="InterPro" id="IPR001245">
    <property type="entry name" value="Ser-Thr/Tyr_kinase_cat_dom"/>
</dbReference>
<keyword evidence="10" id="KW-0430">Lectin</keyword>
<dbReference type="InterPro" id="IPR013320">
    <property type="entry name" value="ConA-like_dom_sf"/>
</dbReference>
<evidence type="ECO:0000256" key="15">
    <source>
        <dbReference type="ARBA" id="ARBA00023170"/>
    </source>
</evidence>
<evidence type="ECO:0000256" key="16">
    <source>
        <dbReference type="ARBA" id="ARBA00023180"/>
    </source>
</evidence>
<keyword evidence="14" id="KW-0472">Membrane</keyword>
<dbReference type="Gene3D" id="2.60.120.200">
    <property type="match status" value="1"/>
</dbReference>
<keyword evidence="8" id="KW-0812">Transmembrane</keyword>
<evidence type="ECO:0000256" key="6">
    <source>
        <dbReference type="ARBA" id="ARBA00022475"/>
    </source>
</evidence>
<evidence type="ECO:0000256" key="7">
    <source>
        <dbReference type="ARBA" id="ARBA00022527"/>
    </source>
</evidence>
<evidence type="ECO:0000256" key="11">
    <source>
        <dbReference type="ARBA" id="ARBA00022741"/>
    </source>
</evidence>
<dbReference type="InterPro" id="IPR019825">
    <property type="entry name" value="Lectin_legB_Mn/Ca_BS"/>
</dbReference>
<dbReference type="Proteomes" id="UP001370490">
    <property type="component" value="Unassembled WGS sequence"/>
</dbReference>
<dbReference type="Gene3D" id="2.60.40.4220">
    <property type="match status" value="1"/>
</dbReference>
<keyword evidence="19" id="KW-1185">Reference proteome</keyword>
<dbReference type="SUPFAM" id="SSF49899">
    <property type="entry name" value="Concanavalin A-like lectins/glucanases"/>
    <property type="match status" value="1"/>
</dbReference>
<evidence type="ECO:0000256" key="8">
    <source>
        <dbReference type="ARBA" id="ARBA00022692"/>
    </source>
</evidence>
<evidence type="ECO:0000256" key="5">
    <source>
        <dbReference type="ARBA" id="ARBA00012513"/>
    </source>
</evidence>
<evidence type="ECO:0000259" key="17">
    <source>
        <dbReference type="SMART" id="SM00220"/>
    </source>
</evidence>
<keyword evidence="6" id="KW-1003">Cell membrane</keyword>
<keyword evidence="7" id="KW-0808">Transferase</keyword>
<evidence type="ECO:0000313" key="19">
    <source>
        <dbReference type="Proteomes" id="UP001370490"/>
    </source>
</evidence>
<comment type="subcellular location">
    <subcellularLocation>
        <location evidence="1">Cell membrane</location>
    </subcellularLocation>
    <subcellularLocation>
        <location evidence="2">Membrane</location>
        <topology evidence="2">Single-pass type I membrane protein</topology>
    </subcellularLocation>
</comment>
<organism evidence="18 19">
    <name type="scientific">Dillenia turbinata</name>
    <dbReference type="NCBI Taxonomy" id="194707"/>
    <lineage>
        <taxon>Eukaryota</taxon>
        <taxon>Viridiplantae</taxon>
        <taxon>Streptophyta</taxon>
        <taxon>Embryophyta</taxon>
        <taxon>Tracheophyta</taxon>
        <taxon>Spermatophyta</taxon>
        <taxon>Magnoliopsida</taxon>
        <taxon>eudicotyledons</taxon>
        <taxon>Gunneridae</taxon>
        <taxon>Pentapetalae</taxon>
        <taxon>Dilleniales</taxon>
        <taxon>Dilleniaceae</taxon>
        <taxon>Dillenia</taxon>
    </lineage>
</organism>
<keyword evidence="7" id="KW-0723">Serine/threonine-protein kinase</keyword>
<dbReference type="SUPFAM" id="SSF56112">
    <property type="entry name" value="Protein kinase-like (PK-like)"/>
    <property type="match status" value="1"/>
</dbReference>
<comment type="caution">
    <text evidence="18">The sequence shown here is derived from an EMBL/GenBank/DDBJ whole genome shotgun (WGS) entry which is preliminary data.</text>
</comment>
<evidence type="ECO:0000256" key="14">
    <source>
        <dbReference type="ARBA" id="ARBA00023136"/>
    </source>
</evidence>
<dbReference type="Gene3D" id="1.10.510.10">
    <property type="entry name" value="Transferase(Phosphotransferase) domain 1"/>
    <property type="match status" value="1"/>
</dbReference>
<dbReference type="EMBL" id="JBAMMX010000002">
    <property type="protein sequence ID" value="KAK6945844.1"/>
    <property type="molecule type" value="Genomic_DNA"/>
</dbReference>
<keyword evidence="16" id="KW-0325">Glycoprotein</keyword>
<keyword evidence="12" id="KW-0067">ATP-binding</keyword>
<evidence type="ECO:0000256" key="1">
    <source>
        <dbReference type="ARBA" id="ARBA00004236"/>
    </source>
</evidence>
<keyword evidence="9" id="KW-0732">Signal</keyword>
<dbReference type="PROSITE" id="PS00307">
    <property type="entry name" value="LECTIN_LEGUME_BETA"/>
    <property type="match status" value="1"/>
</dbReference>
<dbReference type="Pfam" id="PF00139">
    <property type="entry name" value="Lectin_legB"/>
    <property type="match status" value="1"/>
</dbReference>
<evidence type="ECO:0000256" key="9">
    <source>
        <dbReference type="ARBA" id="ARBA00022729"/>
    </source>
</evidence>
<gene>
    <name evidence="18" type="ORF">RJ641_013388</name>
</gene>
<evidence type="ECO:0000256" key="12">
    <source>
        <dbReference type="ARBA" id="ARBA00022840"/>
    </source>
</evidence>
<comment type="similarity">
    <text evidence="3">In the N-terminal section; belongs to the leguminous lectin family.</text>
</comment>
<dbReference type="GO" id="GO:0004674">
    <property type="term" value="F:protein serine/threonine kinase activity"/>
    <property type="evidence" value="ECO:0007669"/>
    <property type="project" value="UniProtKB-KW"/>
</dbReference>
<dbReference type="GO" id="GO:0030246">
    <property type="term" value="F:carbohydrate binding"/>
    <property type="evidence" value="ECO:0007669"/>
    <property type="project" value="UniProtKB-KW"/>
</dbReference>
<sequence>MVILSSWLAQNGHLPLLLFSILFVLLNSSVTAISFNITMFTPSYWNIIFSGSAYVTNLGIQLTPNINDEAVMCRTTESEGNENYGDRMTFFLAPYGLDIQNKYVSVEFDTFHNPWDPEGNHIGINVNFLISVSNLSWYSDHTQGTRNEAHISHNSTSKNLSVVVNGTHDEYTYEESLFYIIDLRHHLPETHFWLLSLYSTGNQKKKIAEEEKLGKGGFRGLYRGLLPNTSIYIAVKKVARGSRQGKKEYIGEVKIIKTWVPISSTEKACCHGLYAIRLLKTWPPPCSTCMKHAINVFCIRIRRPVLLCGKLSLKLSLERLVDHGKPSATTVLAGTIGYMAPECIAVGKASKESDIYSYGIVCLQIACGRRAINSMAGKGIIRLAEWVWEFHGLQKLRDAVDPRPEEEFDEDQLNG</sequence>
<dbReference type="InterPro" id="IPR000719">
    <property type="entry name" value="Prot_kinase_dom"/>
</dbReference>
<evidence type="ECO:0000256" key="3">
    <source>
        <dbReference type="ARBA" id="ARBA00008536"/>
    </source>
</evidence>
<dbReference type="EC" id="2.7.11.1" evidence="5"/>